<dbReference type="Gene3D" id="1.10.246.80">
    <property type="match status" value="1"/>
</dbReference>
<dbReference type="STRING" id="1302659.I858_014065"/>
<keyword evidence="5" id="KW-0479">Metal-binding</keyword>
<comment type="cofactor">
    <cofactor evidence="1">
        <name>Mg(2+)</name>
        <dbReference type="ChEBI" id="CHEBI:18420"/>
    </cofactor>
</comment>
<dbReference type="PANTHER" id="PTHR46173:SF1">
    <property type="entry name" value="CCA TRNA NUCLEOTIDYLTRANSFERASE 1, MITOCHONDRIAL"/>
    <property type="match status" value="1"/>
</dbReference>
<feature type="domain" description="CCA-adding enzyme C-terminal" evidence="12">
    <location>
        <begin position="246"/>
        <end position="368"/>
    </location>
</feature>
<dbReference type="GO" id="GO:0008033">
    <property type="term" value="P:tRNA processing"/>
    <property type="evidence" value="ECO:0007669"/>
    <property type="project" value="UniProtKB-KW"/>
</dbReference>
<feature type="domain" description="Poly A polymerase head" evidence="10">
    <location>
        <begin position="18"/>
        <end position="138"/>
    </location>
</feature>
<evidence type="ECO:0000256" key="1">
    <source>
        <dbReference type="ARBA" id="ARBA00001946"/>
    </source>
</evidence>
<reference evidence="13" key="1">
    <citation type="submission" date="2016-10" db="EMBL/GenBank/DDBJ databases">
        <authorList>
            <person name="See-Too W.S."/>
        </authorList>
    </citation>
    <scope>NUCLEOTIDE SEQUENCE</scope>
    <source>
        <strain evidence="13">L10.15</strain>
    </source>
</reference>
<dbReference type="Pfam" id="PF13735">
    <property type="entry name" value="tRNA_NucTran2_2"/>
    <property type="match status" value="1"/>
</dbReference>
<name>A0A1B1S4K6_9BACL</name>
<evidence type="ECO:0000256" key="4">
    <source>
        <dbReference type="ARBA" id="ARBA00022695"/>
    </source>
</evidence>
<dbReference type="GO" id="GO:0046872">
    <property type="term" value="F:metal ion binding"/>
    <property type="evidence" value="ECO:0007669"/>
    <property type="project" value="UniProtKB-KW"/>
</dbReference>
<keyword evidence="8 9" id="KW-0694">RNA-binding</keyword>
<dbReference type="EMBL" id="CP016540">
    <property type="protein sequence ID" value="ANU28115.1"/>
    <property type="molecule type" value="Genomic_DNA"/>
</dbReference>
<evidence type="ECO:0000259" key="12">
    <source>
        <dbReference type="Pfam" id="PF13735"/>
    </source>
</evidence>
<dbReference type="GO" id="GO:0000049">
    <property type="term" value="F:tRNA binding"/>
    <property type="evidence" value="ECO:0007669"/>
    <property type="project" value="TreeGrafter"/>
</dbReference>
<evidence type="ECO:0000313" key="14">
    <source>
        <dbReference type="Proteomes" id="UP000053354"/>
    </source>
</evidence>
<dbReference type="SUPFAM" id="SSF81301">
    <property type="entry name" value="Nucleotidyltransferase"/>
    <property type="match status" value="1"/>
</dbReference>
<dbReference type="InterPro" id="IPR002646">
    <property type="entry name" value="PolA_pol_head_dom"/>
</dbReference>
<dbReference type="KEGG" id="pll:I858_014065"/>
<dbReference type="Gene3D" id="1.10.3090.10">
    <property type="entry name" value="cca-adding enzyme, domain 2"/>
    <property type="match status" value="1"/>
</dbReference>
<protein>
    <submittedName>
        <fullName evidence="13">CCA-adding protein</fullName>
    </submittedName>
</protein>
<dbReference type="SUPFAM" id="SSF81891">
    <property type="entry name" value="Poly A polymerase C-terminal region-like"/>
    <property type="match status" value="1"/>
</dbReference>
<dbReference type="CDD" id="cd05398">
    <property type="entry name" value="NT_ClassII-CCAase"/>
    <property type="match status" value="1"/>
</dbReference>
<dbReference type="NCBIfam" id="NF009814">
    <property type="entry name" value="PRK13299.1"/>
    <property type="match status" value="1"/>
</dbReference>
<dbReference type="PANTHER" id="PTHR46173">
    <property type="entry name" value="CCA TRNA NUCLEOTIDYLTRANSFERASE 1, MITOCHONDRIAL"/>
    <property type="match status" value="1"/>
</dbReference>
<dbReference type="InterPro" id="IPR032810">
    <property type="entry name" value="CCA-adding_enz_C"/>
</dbReference>
<dbReference type="InterPro" id="IPR032828">
    <property type="entry name" value="PolyA_RNA-bd"/>
</dbReference>
<gene>
    <name evidence="13" type="ORF">I858_014065</name>
</gene>
<dbReference type="Proteomes" id="UP000053354">
    <property type="component" value="Chromosome"/>
</dbReference>
<dbReference type="RefSeq" id="WP_065524489.1">
    <property type="nucleotide sequence ID" value="NZ_CP016540.2"/>
</dbReference>
<evidence type="ECO:0000256" key="5">
    <source>
        <dbReference type="ARBA" id="ARBA00022723"/>
    </source>
</evidence>
<keyword evidence="3" id="KW-0819">tRNA processing</keyword>
<keyword evidence="6" id="KW-0547">Nucleotide-binding</keyword>
<evidence type="ECO:0000256" key="7">
    <source>
        <dbReference type="ARBA" id="ARBA00022842"/>
    </source>
</evidence>
<feature type="domain" description="tRNA nucleotidyltransferase/poly(A) polymerase RNA and SrmB- binding" evidence="11">
    <location>
        <begin position="165"/>
        <end position="219"/>
    </location>
</feature>
<evidence type="ECO:0000313" key="13">
    <source>
        <dbReference type="EMBL" id="ANU28115.1"/>
    </source>
</evidence>
<evidence type="ECO:0000256" key="6">
    <source>
        <dbReference type="ARBA" id="ARBA00022741"/>
    </source>
</evidence>
<dbReference type="Gene3D" id="3.30.460.10">
    <property type="entry name" value="Beta Polymerase, domain 2"/>
    <property type="match status" value="1"/>
</dbReference>
<keyword evidence="14" id="KW-1185">Reference proteome</keyword>
<dbReference type="GO" id="GO:0000166">
    <property type="term" value="F:nucleotide binding"/>
    <property type="evidence" value="ECO:0007669"/>
    <property type="project" value="UniProtKB-KW"/>
</dbReference>
<evidence type="ECO:0000256" key="3">
    <source>
        <dbReference type="ARBA" id="ARBA00022694"/>
    </source>
</evidence>
<keyword evidence="7" id="KW-0460">Magnesium</keyword>
<dbReference type="AlphaFoldDB" id="A0A1B1S4K6"/>
<dbReference type="Pfam" id="PF12627">
    <property type="entry name" value="PolyA_pol_RNAbd"/>
    <property type="match status" value="1"/>
</dbReference>
<evidence type="ECO:0000256" key="9">
    <source>
        <dbReference type="RuleBase" id="RU003953"/>
    </source>
</evidence>
<sequence length="377" mass="43303">MKTAIKVIKILKKAGFEAYIVGGAVRDYLLGKEPCDVDVASSALPQQVKALFTRTIDTGIDHGTVLVLLDGEGIEVTTFRTESSYSDNRRPDSVEFVQSLCEDLQRRDFTINAMAMTESLKVIDLFGGKQDLTSQLIRAVGDPDERFQEDALRMLRAIRFSGQLGFTIERETLTSIKSYASLIQTIAVERVKSEIDKIFTSLDTQKSLKYLRDSRLTIFLPAGELFENDWTFYRTNGHAIFGWFYLLHQQNQPFSAIKDYRFSNAEKRVIEKSLELVALTTWDQWTLYSYSIEQLIMAAQVKKVNMELEKEKALLPIQTKSDLAVNGLDFMQWTGEKSGPWLKVWLEKMEKLVVYGLLTNEKETIKDWFVNEYHRHV</sequence>
<dbReference type="Pfam" id="PF01743">
    <property type="entry name" value="PolyA_pol"/>
    <property type="match status" value="1"/>
</dbReference>
<dbReference type="InterPro" id="IPR050264">
    <property type="entry name" value="Bact_CCA-adding_enz_type3_sf"/>
</dbReference>
<comment type="similarity">
    <text evidence="9">Belongs to the tRNA nucleotidyltransferase/poly(A) polymerase family.</text>
</comment>
<evidence type="ECO:0000259" key="10">
    <source>
        <dbReference type="Pfam" id="PF01743"/>
    </source>
</evidence>
<proteinExistence type="inferred from homology"/>
<evidence type="ECO:0000259" key="11">
    <source>
        <dbReference type="Pfam" id="PF12627"/>
    </source>
</evidence>
<dbReference type="InterPro" id="IPR043519">
    <property type="entry name" value="NT_sf"/>
</dbReference>
<accession>A0A1B1S4K6</accession>
<organism evidence="13 14">
    <name type="scientific">Planococcus versutus</name>
    <dbReference type="NCBI Taxonomy" id="1302659"/>
    <lineage>
        <taxon>Bacteria</taxon>
        <taxon>Bacillati</taxon>
        <taxon>Bacillota</taxon>
        <taxon>Bacilli</taxon>
        <taxon>Bacillales</taxon>
        <taxon>Caryophanaceae</taxon>
        <taxon>Planococcus</taxon>
    </lineage>
</organism>
<keyword evidence="4" id="KW-0548">Nucleotidyltransferase</keyword>
<evidence type="ECO:0000256" key="8">
    <source>
        <dbReference type="ARBA" id="ARBA00022884"/>
    </source>
</evidence>
<keyword evidence="2 9" id="KW-0808">Transferase</keyword>
<dbReference type="OrthoDB" id="9805698at2"/>
<evidence type="ECO:0000256" key="2">
    <source>
        <dbReference type="ARBA" id="ARBA00022679"/>
    </source>
</evidence>
<dbReference type="GO" id="GO:0016779">
    <property type="term" value="F:nucleotidyltransferase activity"/>
    <property type="evidence" value="ECO:0007669"/>
    <property type="project" value="UniProtKB-KW"/>
</dbReference>